<dbReference type="InterPro" id="IPR013780">
    <property type="entry name" value="Glyco_hydro_b"/>
</dbReference>
<evidence type="ECO:0000259" key="4">
    <source>
        <dbReference type="SMART" id="SM00642"/>
    </source>
</evidence>
<dbReference type="PATRIC" id="fig|869279.4.peg.2145"/>
<dbReference type="OrthoDB" id="9805159at2"/>
<evidence type="ECO:0000313" key="6">
    <source>
        <dbReference type="Proteomes" id="UP000050544"/>
    </source>
</evidence>
<organism evidence="5 6">
    <name type="scientific">Thermanaerothrix daxensis</name>
    <dbReference type="NCBI Taxonomy" id="869279"/>
    <lineage>
        <taxon>Bacteria</taxon>
        <taxon>Bacillati</taxon>
        <taxon>Chloroflexota</taxon>
        <taxon>Anaerolineae</taxon>
        <taxon>Anaerolineales</taxon>
        <taxon>Anaerolineaceae</taxon>
        <taxon>Thermanaerothrix</taxon>
    </lineage>
</organism>
<dbReference type="AlphaFoldDB" id="A0A0P6Y1Q3"/>
<dbReference type="Gene3D" id="2.60.40.1180">
    <property type="entry name" value="Golgi alpha-mannosidase II"/>
    <property type="match status" value="1"/>
</dbReference>
<dbReference type="EMBL" id="LGKO01000005">
    <property type="protein sequence ID" value="KPL82877.1"/>
    <property type="molecule type" value="Genomic_DNA"/>
</dbReference>
<dbReference type="CDD" id="cd11333">
    <property type="entry name" value="AmyAc_SI_OligoGlu_DGase"/>
    <property type="match status" value="1"/>
</dbReference>
<dbReference type="RefSeq" id="WP_054522442.1">
    <property type="nucleotide sequence ID" value="NZ_LGKO01000005.1"/>
</dbReference>
<keyword evidence="2" id="KW-0378">Hydrolase</keyword>
<keyword evidence="3" id="KW-0326">Glycosidase</keyword>
<dbReference type="FunFam" id="3.20.20.80:FF:000064">
    <property type="entry name" value="Oligo-1,6-glucosidase"/>
    <property type="match status" value="1"/>
</dbReference>
<dbReference type="PANTHER" id="PTHR10357:SF179">
    <property type="entry name" value="NEUTRAL AND BASIC AMINO ACID TRANSPORT PROTEIN RBAT"/>
    <property type="match status" value="1"/>
</dbReference>
<accession>A0A0P6Y1Q3</accession>
<dbReference type="GO" id="GO:0009313">
    <property type="term" value="P:oligosaccharide catabolic process"/>
    <property type="evidence" value="ECO:0007669"/>
    <property type="project" value="TreeGrafter"/>
</dbReference>
<dbReference type="GO" id="GO:0004556">
    <property type="term" value="F:alpha-amylase activity"/>
    <property type="evidence" value="ECO:0007669"/>
    <property type="project" value="TreeGrafter"/>
</dbReference>
<dbReference type="SMART" id="SM00642">
    <property type="entry name" value="Aamy"/>
    <property type="match status" value="1"/>
</dbReference>
<sequence>MQNPWWQEAVFYQIYPRSFADGNGDGIGDIEGIIQSLDYLQWLGVDAIWLSPHYPSPQVDCGYDVADYYGVAPEYGTLEDFKRLLGEMKRRNMRLILDLVLNHTSDQHPWFIESRSSRENPRRDWYIWREGRNGGPPNDWYSTFGGSAWTWDATTRMYYYHFFFKEQPDLNWRNPEVKAAMFDMVRYWLDMGVDGFRLDAVGTIFEDPNLPPHGKEYGIDDLYVMLRKARTQEEQEQVRRLFDELVRFQVDLPEVHDLMRTLRGVVDEFPDKVLVGESEEIAFYGNGQDELHLVFNFPLMRTRRITPQWVLRNQHERLGAMPAGAWPCNTLGNHDTSRLRSAFGDGVNDEGLMRVLAALVLTLKGTPFLYNGEEIGMTDYLFTDATRFRDPLALRAYDLEIRLLGASPTEAARYAAAYGRDKCRTPMQWRNTPNAGFCPEHVTPWLPVNPNYRDGINVADQERVCDSLLHFYRDLLHFRRQCPALRRGDFQPLSEEDKDYLLFLRSTPEQTCLVGLNFSAHPQEVVLPAEWKGVRCWFSSHSASGVVSWRSLTLAPFEVWIGEILSGEEGAPS</sequence>
<comment type="caution">
    <text evidence="5">The sequence shown here is derived from an EMBL/GenBank/DDBJ whole genome shotgun (WGS) entry which is preliminary data.</text>
</comment>
<dbReference type="SUPFAM" id="SSF51445">
    <property type="entry name" value="(Trans)glycosidases"/>
    <property type="match status" value="1"/>
</dbReference>
<dbReference type="Pfam" id="PF00128">
    <property type="entry name" value="Alpha-amylase"/>
    <property type="match status" value="1"/>
</dbReference>
<dbReference type="InterPro" id="IPR017853">
    <property type="entry name" value="GH"/>
</dbReference>
<dbReference type="Gene3D" id="3.20.20.80">
    <property type="entry name" value="Glycosidases"/>
    <property type="match status" value="1"/>
</dbReference>
<dbReference type="FunFam" id="3.90.400.10:FF:000002">
    <property type="entry name" value="Sucrose isomerase"/>
    <property type="match status" value="1"/>
</dbReference>
<comment type="similarity">
    <text evidence="1">Belongs to the glycosyl hydrolase 13 family.</text>
</comment>
<dbReference type="InterPro" id="IPR006047">
    <property type="entry name" value="GH13_cat_dom"/>
</dbReference>
<evidence type="ECO:0000256" key="3">
    <source>
        <dbReference type="ARBA" id="ARBA00023295"/>
    </source>
</evidence>
<dbReference type="Gene3D" id="3.90.400.10">
    <property type="entry name" value="Oligo-1,6-glucosidase, Domain 2"/>
    <property type="match status" value="1"/>
</dbReference>
<keyword evidence="6" id="KW-1185">Reference proteome</keyword>
<feature type="domain" description="Glycosyl hydrolase family 13 catalytic" evidence="4">
    <location>
        <begin position="13"/>
        <end position="424"/>
    </location>
</feature>
<dbReference type="InterPro" id="IPR045857">
    <property type="entry name" value="O16G_dom_2"/>
</dbReference>
<proteinExistence type="inferred from homology"/>
<dbReference type="PANTHER" id="PTHR10357">
    <property type="entry name" value="ALPHA-AMYLASE FAMILY MEMBER"/>
    <property type="match status" value="1"/>
</dbReference>
<name>A0A0P6Y1Q3_9CHLR</name>
<evidence type="ECO:0000313" key="5">
    <source>
        <dbReference type="EMBL" id="KPL82877.1"/>
    </source>
</evidence>
<gene>
    <name evidence="5" type="ORF">SE15_12615</name>
</gene>
<dbReference type="STRING" id="869279.SE15_12615"/>
<dbReference type="Proteomes" id="UP000050544">
    <property type="component" value="Unassembled WGS sequence"/>
</dbReference>
<evidence type="ECO:0000256" key="1">
    <source>
        <dbReference type="ARBA" id="ARBA00008061"/>
    </source>
</evidence>
<reference evidence="5 6" key="1">
    <citation type="submission" date="2015-07" db="EMBL/GenBank/DDBJ databases">
        <title>Whole genome sequence of Thermanaerothrix daxensis DSM 23592.</title>
        <authorList>
            <person name="Hemp J."/>
            <person name="Ward L.M."/>
            <person name="Pace L.A."/>
            <person name="Fischer W.W."/>
        </authorList>
    </citation>
    <scope>NUCLEOTIDE SEQUENCE [LARGE SCALE GENOMIC DNA]</scope>
    <source>
        <strain evidence="5 6">GNS-1</strain>
    </source>
</reference>
<evidence type="ECO:0000256" key="2">
    <source>
        <dbReference type="ARBA" id="ARBA00022801"/>
    </source>
</evidence>
<protein>
    <submittedName>
        <fullName evidence="5">Alpha-amylase</fullName>
    </submittedName>
</protein>
<dbReference type="SUPFAM" id="SSF51011">
    <property type="entry name" value="Glycosyl hydrolase domain"/>
    <property type="match status" value="1"/>
</dbReference>